<dbReference type="InterPro" id="IPR008972">
    <property type="entry name" value="Cupredoxin"/>
</dbReference>
<dbReference type="Gene3D" id="2.60.40.420">
    <property type="entry name" value="Cupredoxins - blue copper proteins"/>
    <property type="match status" value="3"/>
</dbReference>
<dbReference type="HOGENOM" id="CLU_001857_0_0_7"/>
<dbReference type="CDD" id="cd13844">
    <property type="entry name" value="CuRO_1_BOD_CotA_like"/>
    <property type="match status" value="1"/>
</dbReference>
<dbReference type="InterPro" id="IPR013783">
    <property type="entry name" value="Ig-like_fold"/>
</dbReference>
<dbReference type="STRING" id="290397.Adeh_0912"/>
<dbReference type="Proteomes" id="UP000001935">
    <property type="component" value="Chromosome"/>
</dbReference>
<dbReference type="InterPro" id="IPR011706">
    <property type="entry name" value="Cu-oxidase_C"/>
</dbReference>
<dbReference type="InterPro" id="IPR003961">
    <property type="entry name" value="FN3_dom"/>
</dbReference>
<dbReference type="SUPFAM" id="SSF49503">
    <property type="entry name" value="Cupredoxins"/>
    <property type="match status" value="3"/>
</dbReference>
<accession>Q2IPF9</accession>
<feature type="domain" description="Fibronectin type-III" evidence="1">
    <location>
        <begin position="1288"/>
        <end position="1380"/>
    </location>
</feature>
<dbReference type="GO" id="GO:0016491">
    <property type="term" value="F:oxidoreductase activity"/>
    <property type="evidence" value="ECO:0007669"/>
    <property type="project" value="InterPro"/>
</dbReference>
<dbReference type="SMART" id="SM00060">
    <property type="entry name" value="FN3"/>
    <property type="match status" value="3"/>
</dbReference>
<dbReference type="EMBL" id="CP000251">
    <property type="protein sequence ID" value="ABC80687.1"/>
    <property type="molecule type" value="Genomic_DNA"/>
</dbReference>
<gene>
    <name evidence="2" type="ordered locus">Adeh_0912</name>
</gene>
<dbReference type="PANTHER" id="PTHR48267:SF1">
    <property type="entry name" value="BILIRUBIN OXIDASE"/>
    <property type="match status" value="1"/>
</dbReference>
<reference evidence="2" key="1">
    <citation type="submission" date="2006-01" db="EMBL/GenBank/DDBJ databases">
        <title>Complete sequence of Anaeromyxobacter dehalogenans 2CP-C.</title>
        <authorList>
            <consortium name="US DOE Joint Genome Institute"/>
            <person name="Copeland A."/>
            <person name="Lucas S."/>
            <person name="Lapidus A."/>
            <person name="Barry K."/>
            <person name="Detter J.C."/>
            <person name="Glavina T."/>
            <person name="Hammon N."/>
            <person name="Israni S."/>
            <person name="Pitluck S."/>
            <person name="Brettin T."/>
            <person name="Bruce D."/>
            <person name="Han C."/>
            <person name="Tapia R."/>
            <person name="Gilna P."/>
            <person name="Kiss H."/>
            <person name="Schmutz J."/>
            <person name="Larimer F."/>
            <person name="Land M."/>
            <person name="Kyrpides N."/>
            <person name="Anderson I."/>
            <person name="Sanford R.A."/>
            <person name="Ritalahti K.M."/>
            <person name="Thomas H.S."/>
            <person name="Kirby J.R."/>
            <person name="Zhulin I.B."/>
            <person name="Loeffler F.E."/>
            <person name="Richardson P."/>
        </authorList>
    </citation>
    <scope>NUCLEOTIDE SEQUENCE</scope>
    <source>
        <strain evidence="2">2CP-C</strain>
    </source>
</reference>
<organism evidence="2 3">
    <name type="scientific">Anaeromyxobacter dehalogenans (strain 2CP-C)</name>
    <dbReference type="NCBI Taxonomy" id="290397"/>
    <lineage>
        <taxon>Bacteria</taxon>
        <taxon>Pseudomonadati</taxon>
        <taxon>Myxococcota</taxon>
        <taxon>Myxococcia</taxon>
        <taxon>Myxococcales</taxon>
        <taxon>Cystobacterineae</taxon>
        <taxon>Anaeromyxobacteraceae</taxon>
        <taxon>Anaeromyxobacter</taxon>
    </lineage>
</organism>
<dbReference type="CDD" id="cd00063">
    <property type="entry name" value="FN3"/>
    <property type="match status" value="2"/>
</dbReference>
<dbReference type="Pfam" id="PF00041">
    <property type="entry name" value="fn3"/>
    <property type="match status" value="1"/>
</dbReference>
<dbReference type="InterPro" id="IPR045087">
    <property type="entry name" value="Cu-oxidase_fam"/>
</dbReference>
<evidence type="ECO:0000313" key="3">
    <source>
        <dbReference type="Proteomes" id="UP000001935"/>
    </source>
</evidence>
<dbReference type="Gene3D" id="2.60.40.10">
    <property type="entry name" value="Immunoglobulins"/>
    <property type="match status" value="3"/>
</dbReference>
<evidence type="ECO:0000313" key="2">
    <source>
        <dbReference type="EMBL" id="ABC80687.1"/>
    </source>
</evidence>
<proteinExistence type="predicted"/>
<dbReference type="GO" id="GO:0005507">
    <property type="term" value="F:copper ion binding"/>
    <property type="evidence" value="ECO:0007669"/>
    <property type="project" value="InterPro"/>
</dbReference>
<name>Q2IPF9_ANADE</name>
<protein>
    <submittedName>
        <fullName evidence="2">Fibronectin, type III/Multicopper oxidase, type 2</fullName>
    </submittedName>
</protein>
<dbReference type="eggNOG" id="COG2132">
    <property type="taxonomic scope" value="Bacteria"/>
</dbReference>
<dbReference type="PANTHER" id="PTHR48267">
    <property type="entry name" value="CUPREDOXIN SUPERFAMILY PROTEIN"/>
    <property type="match status" value="1"/>
</dbReference>
<sequence>MADGGVARTVCGTEGAREDTVMTTRMLRHWARLALALASIGWAADAPRAASSAGGSQQTRVSQAQRDAAAAGSGLVVQSLDAAMTTATMAAPGSAPHYFGPYANYANSPLRLADATVSITGAGTGATATATVDLVTGAVTGVAVTAPGTGYLADGSTLVTVTSAATTATGAAATAVVDPVTGAVTAITLDAPGTGYVTPGIRKFVNGLPGLGAAAANDLGQYIPVAVPDTTTYPGSDYYEIAVVQYREQLHSDLPPTLLRGYVQLATAVVPGAGVPLVGTDGLPIALPGGQQAVGVDRPHSLGPAILATKDRPVRILFRNLLPTGQGGELFLPVDTTVMGAGMGPDMGGMAEPDPRSPMCGMTPKPMGCFAENRATLHLHGGITPWISDGTPHQWITPAGDSTTYPKGVSVTNVPDMPDPGPGAMTFFYTNQQSARLMFYHDHAWGITRLNVYAGEAAAYVISDPAEDALVAQGIIPGLAETLPLIVQDKTFVPPEPQLAAQDPTWDLARWGGLGSLWVPHVYMPAQNPGDASGVNQFGRWAYGPWFWPPTSNIDYPPIANPYYDPACDPGAGWCEPPLVPGTPWLSMGMEAFNDTPTVNGTVYPTVTLEPRTYRLRILNAANDRFFNLQLYVADASGTEVALNAAEVQAALADPAGVFPTPDTALSPPGPSFVQIGTEGGFLPSPVVVPPQPITWVTDPTVFNAGNVDKHALLLGPAERADVIVDLSAFAGQTLILYNDAPAAFPARDPRYDYYTGNPDLTSTGGAPSTPPGFGPNTRTVMQIKVSGSTPAAPFDLGALRAAFAHKADGTGVFESSQHPIVVGQEPYNAALGTAFQANGPRAGLVQIYDELFAFDTVSGVPLTMPLQRKAIQDEMGEAFEKEYGRMSGNLGLEAPNAQAGQQQNLILYPYVNPASEVLAGIVLPPGVDVTPITTTDDGTQLWKITHNGVDTHPIHFHLFDIQLVNRVGWDGIVRRPDANELGWKDTVRISPLEDTIVAMRPVVPKLPFGLPHSVRPLNPMMPLGSPDGFNSVDANGNPVSPALTNVMTDFGWEYVWHCHILSHEEMDMMRPMAVSVATTLPYPPTGVTVAPGAGGVDLAWIDATPVSYAGTATWGDPSNEIGFRVERAPIGNNGKAGAYVSLGTTLANQARFRDATADPALTYSYRIVAVSSAGESVSAPVGGPLPAAPQAPTNAVATLAAGPSVALTWRDNATSEAYFVLERSVDGGAFAYLSAPPARSNTGTVTFTDPAVSSGHTYQYRVSAVNAGGSSAPAVSNAVTVVSPPLPPSGLAGTAVRSGKKANVTLTWVDGSTDETGFELQRATNASFTVGLNTSTLAANTVTVTQTGLYRGVTYSYRIRAVNGGGASAWSNVATVVTP</sequence>
<dbReference type="Pfam" id="PF07731">
    <property type="entry name" value="Cu-oxidase_2"/>
    <property type="match status" value="1"/>
</dbReference>
<dbReference type="InterPro" id="IPR036116">
    <property type="entry name" value="FN3_sf"/>
</dbReference>
<dbReference type="PROSITE" id="PS50853">
    <property type="entry name" value="FN3"/>
    <property type="match status" value="2"/>
</dbReference>
<dbReference type="SUPFAM" id="SSF49265">
    <property type="entry name" value="Fibronectin type III"/>
    <property type="match status" value="1"/>
</dbReference>
<feature type="domain" description="Fibronectin type-III" evidence="1">
    <location>
        <begin position="1189"/>
        <end position="1286"/>
    </location>
</feature>
<evidence type="ECO:0000259" key="1">
    <source>
        <dbReference type="PROSITE" id="PS50853"/>
    </source>
</evidence>
<dbReference type="eggNOG" id="COG4733">
    <property type="taxonomic scope" value="Bacteria"/>
</dbReference>
<dbReference type="KEGG" id="ade:Adeh_0912"/>